<dbReference type="InterPro" id="IPR055927">
    <property type="entry name" value="DUF7504"/>
</dbReference>
<evidence type="ECO:0000313" key="2">
    <source>
        <dbReference type="EMBL" id="SHK61381.1"/>
    </source>
</evidence>
<proteinExistence type="predicted"/>
<name>A0A1M6TWT3_HALPU</name>
<organism evidence="2 3">
    <name type="scientific">Haladaptatus paucihalophilus DX253</name>
    <dbReference type="NCBI Taxonomy" id="797209"/>
    <lineage>
        <taxon>Archaea</taxon>
        <taxon>Methanobacteriati</taxon>
        <taxon>Methanobacteriota</taxon>
        <taxon>Stenosarchaea group</taxon>
        <taxon>Halobacteria</taxon>
        <taxon>Halobacteriales</taxon>
        <taxon>Haladaptataceae</taxon>
        <taxon>Haladaptatus</taxon>
    </lineage>
</organism>
<dbReference type="Pfam" id="PF18545">
    <property type="entry name" value="HalOD1"/>
    <property type="match status" value="1"/>
</dbReference>
<protein>
    <recommendedName>
        <fullName evidence="1">Halobacterial output domain-containing protein</fullName>
    </recommendedName>
</protein>
<accession>A0A1M6TWT3</accession>
<keyword evidence="3" id="KW-1185">Reference proteome</keyword>
<sequence length="307" mass="33664">MTEDGSPDERGVYRVQHDLSSPQSLSTTVTVAVADVAGVEPADIPEQLYDVIDPEALDKLFKSRDDGTPRRGGRLSFSLYGHHVTVRGDGSITIEPGLARIKRLGGNLLVVGSVPDSVVDAASVPLLGDSTRNRTRLFALHDRSISTARTRLSRAGSAGSDAHVVDYHTGARSAAAESSVRTTPTVERVDGDIHEFRDEIVDAIERLDAEHGGFAPAELRFCFDTLRPLVETHDDAEVDAFLDTLCRRIKDVSGMGHYVLPIDRDSPQVRAIAHRFDAIIELRAGDSGPEQRWHLRETSYTTEWFDV</sequence>
<dbReference type="AlphaFoldDB" id="A0A1M6TWT3"/>
<evidence type="ECO:0000259" key="1">
    <source>
        <dbReference type="Pfam" id="PF18545"/>
    </source>
</evidence>
<dbReference type="RefSeq" id="WP_232423751.1">
    <property type="nucleotide sequence ID" value="NZ_AEMG01000002.1"/>
</dbReference>
<dbReference type="Proteomes" id="UP000184203">
    <property type="component" value="Unassembled WGS sequence"/>
</dbReference>
<evidence type="ECO:0000313" key="3">
    <source>
        <dbReference type="Proteomes" id="UP000184203"/>
    </source>
</evidence>
<dbReference type="Pfam" id="PF24336">
    <property type="entry name" value="DUF7504"/>
    <property type="match status" value="1"/>
</dbReference>
<reference evidence="3" key="1">
    <citation type="submission" date="2016-11" db="EMBL/GenBank/DDBJ databases">
        <authorList>
            <person name="Varghese N."/>
            <person name="Submissions S."/>
        </authorList>
    </citation>
    <scope>NUCLEOTIDE SEQUENCE [LARGE SCALE GENOMIC DNA]</scope>
    <source>
        <strain evidence="3">DX253</strain>
    </source>
</reference>
<dbReference type="InterPro" id="IPR040624">
    <property type="entry name" value="HalOD1"/>
</dbReference>
<feature type="domain" description="Halobacterial output" evidence="1">
    <location>
        <begin position="23"/>
        <end position="96"/>
    </location>
</feature>
<dbReference type="EMBL" id="FRAN01000002">
    <property type="protein sequence ID" value="SHK61381.1"/>
    <property type="molecule type" value="Genomic_DNA"/>
</dbReference>
<gene>
    <name evidence="2" type="ORF">SAMN05444342_1855</name>
</gene>